<proteinExistence type="predicted"/>
<evidence type="ECO:0000256" key="1">
    <source>
        <dbReference type="SAM" id="MobiDB-lite"/>
    </source>
</evidence>
<evidence type="ECO:0000313" key="3">
    <source>
        <dbReference type="Proteomes" id="UP000177659"/>
    </source>
</evidence>
<reference evidence="2 3" key="1">
    <citation type="journal article" date="2016" name="Nat. Commun.">
        <title>Thousands of microbial genomes shed light on interconnected biogeochemical processes in an aquifer system.</title>
        <authorList>
            <person name="Anantharaman K."/>
            <person name="Brown C.T."/>
            <person name="Hug L.A."/>
            <person name="Sharon I."/>
            <person name="Castelle C.J."/>
            <person name="Probst A.J."/>
            <person name="Thomas B.C."/>
            <person name="Singh A."/>
            <person name="Wilkins M.J."/>
            <person name="Karaoz U."/>
            <person name="Brodie E.L."/>
            <person name="Williams K.H."/>
            <person name="Hubbard S.S."/>
            <person name="Banfield J.F."/>
        </authorList>
    </citation>
    <scope>NUCLEOTIDE SEQUENCE [LARGE SCALE GENOMIC DNA]</scope>
</reference>
<organism evidence="2 3">
    <name type="scientific">Candidatus Kaiserbacteria bacterium RIFCSPHIGHO2_02_FULL_49_11</name>
    <dbReference type="NCBI Taxonomy" id="1798489"/>
    <lineage>
        <taxon>Bacteria</taxon>
        <taxon>Candidatus Kaiseribacteriota</taxon>
    </lineage>
</organism>
<evidence type="ECO:0000313" key="2">
    <source>
        <dbReference type="EMBL" id="OGG55026.1"/>
    </source>
</evidence>
<protein>
    <submittedName>
        <fullName evidence="2">Uncharacterized protein</fullName>
    </submittedName>
</protein>
<feature type="compositionally biased region" description="Basic and acidic residues" evidence="1">
    <location>
        <begin position="48"/>
        <end position="57"/>
    </location>
</feature>
<gene>
    <name evidence="2" type="ORF">A3D62_03215</name>
</gene>
<name>A0A1F6D0R2_9BACT</name>
<dbReference type="EMBL" id="MFLC01000025">
    <property type="protein sequence ID" value="OGG55026.1"/>
    <property type="molecule type" value="Genomic_DNA"/>
</dbReference>
<dbReference type="Proteomes" id="UP000177659">
    <property type="component" value="Unassembled WGS sequence"/>
</dbReference>
<dbReference type="AlphaFoldDB" id="A0A1F6D0R2"/>
<accession>A0A1F6D0R2</accession>
<comment type="caution">
    <text evidence="2">The sequence shown here is derived from an EMBL/GenBank/DDBJ whole genome shotgun (WGS) entry which is preliminary data.</text>
</comment>
<feature type="region of interest" description="Disordered" evidence="1">
    <location>
        <begin position="44"/>
        <end position="70"/>
    </location>
</feature>
<sequence>MMHRFGGADYLTYSTFILKSVRSVPNFGKETVPAVCTCRMQARWPAGEPDRSPHADSEYSQVPGRSGRSSTCHAEGFFFLFALYESGAYNAARFVF</sequence>